<proteinExistence type="predicted"/>
<name>A0ABU2MC15_9ACTN</name>
<dbReference type="SUPFAM" id="SSF46785">
    <property type="entry name" value="Winged helix' DNA-binding domain"/>
    <property type="match status" value="1"/>
</dbReference>
<dbReference type="InterPro" id="IPR000524">
    <property type="entry name" value="Tscrpt_reg_HTH_GntR"/>
</dbReference>
<dbReference type="SUPFAM" id="SSF48008">
    <property type="entry name" value="GntR ligand-binding domain-like"/>
    <property type="match status" value="1"/>
</dbReference>
<dbReference type="InterPro" id="IPR008920">
    <property type="entry name" value="TF_FadR/GntR_C"/>
</dbReference>
<dbReference type="Pfam" id="PF00392">
    <property type="entry name" value="GntR"/>
    <property type="match status" value="1"/>
</dbReference>
<dbReference type="RefSeq" id="WP_311512802.1">
    <property type="nucleotide sequence ID" value="NZ_JAVREP010000011.1"/>
</dbReference>
<dbReference type="Pfam" id="PF07729">
    <property type="entry name" value="FCD"/>
    <property type="match status" value="1"/>
</dbReference>
<protein>
    <submittedName>
        <fullName evidence="5">GntR family transcriptional regulator</fullName>
    </submittedName>
</protein>
<keyword evidence="2" id="KW-0238">DNA-binding</keyword>
<feature type="domain" description="HTH gntR-type" evidence="4">
    <location>
        <begin position="7"/>
        <end position="74"/>
    </location>
</feature>
<dbReference type="EMBL" id="JAVREP010000011">
    <property type="protein sequence ID" value="MDT0330227.1"/>
    <property type="molecule type" value="Genomic_DNA"/>
</dbReference>
<keyword evidence="1" id="KW-0805">Transcription regulation</keyword>
<sequence length="227" mass="25356">MRRARRRGLAHEAADRIRESILQGSPPPGAPLREVDLATRLDVSRGSVREGLALLEQEGLVVSQWHRGARVIEPTPTEVDEVYTVRGALERLAAHRAATRATDAHLAELAGLVHALEHALARGADAPELLRLDLGFHDRLYELADNTRLQRAWQAVRSPVHLFQLTRIRLGHPHYREVVVDEHRALADLLIRREAEAAARHAEAHVASARDALMRMLRGRPPATDDQ</sequence>
<dbReference type="InterPro" id="IPR011711">
    <property type="entry name" value="GntR_C"/>
</dbReference>
<evidence type="ECO:0000256" key="2">
    <source>
        <dbReference type="ARBA" id="ARBA00023125"/>
    </source>
</evidence>
<dbReference type="SMART" id="SM00345">
    <property type="entry name" value="HTH_GNTR"/>
    <property type="match status" value="1"/>
</dbReference>
<dbReference type="PANTHER" id="PTHR43537">
    <property type="entry name" value="TRANSCRIPTIONAL REGULATOR, GNTR FAMILY"/>
    <property type="match status" value="1"/>
</dbReference>
<evidence type="ECO:0000313" key="5">
    <source>
        <dbReference type="EMBL" id="MDT0330227.1"/>
    </source>
</evidence>
<dbReference type="CDD" id="cd07377">
    <property type="entry name" value="WHTH_GntR"/>
    <property type="match status" value="1"/>
</dbReference>
<dbReference type="PANTHER" id="PTHR43537:SF24">
    <property type="entry name" value="GLUCONATE OPERON TRANSCRIPTIONAL REPRESSOR"/>
    <property type="match status" value="1"/>
</dbReference>
<reference evidence="6" key="1">
    <citation type="submission" date="2023-07" db="EMBL/GenBank/DDBJ databases">
        <title>30 novel species of actinomycetes from the DSMZ collection.</title>
        <authorList>
            <person name="Nouioui I."/>
        </authorList>
    </citation>
    <scope>NUCLEOTIDE SEQUENCE [LARGE SCALE GENOMIC DNA]</scope>
    <source>
        <strain evidence="6">DSM 44743</strain>
    </source>
</reference>
<dbReference type="InterPro" id="IPR036390">
    <property type="entry name" value="WH_DNA-bd_sf"/>
</dbReference>
<dbReference type="SMART" id="SM00895">
    <property type="entry name" value="FCD"/>
    <property type="match status" value="1"/>
</dbReference>
<dbReference type="InterPro" id="IPR036388">
    <property type="entry name" value="WH-like_DNA-bd_sf"/>
</dbReference>
<dbReference type="Proteomes" id="UP001183390">
    <property type="component" value="Unassembled WGS sequence"/>
</dbReference>
<dbReference type="PROSITE" id="PS50949">
    <property type="entry name" value="HTH_GNTR"/>
    <property type="match status" value="1"/>
</dbReference>
<evidence type="ECO:0000256" key="3">
    <source>
        <dbReference type="ARBA" id="ARBA00023163"/>
    </source>
</evidence>
<organism evidence="5 6">
    <name type="scientific">Nocardiopsis lambiniae</name>
    <dbReference type="NCBI Taxonomy" id="3075539"/>
    <lineage>
        <taxon>Bacteria</taxon>
        <taxon>Bacillati</taxon>
        <taxon>Actinomycetota</taxon>
        <taxon>Actinomycetes</taxon>
        <taxon>Streptosporangiales</taxon>
        <taxon>Nocardiopsidaceae</taxon>
        <taxon>Nocardiopsis</taxon>
    </lineage>
</organism>
<evidence type="ECO:0000256" key="1">
    <source>
        <dbReference type="ARBA" id="ARBA00023015"/>
    </source>
</evidence>
<accession>A0ABU2MC15</accession>
<evidence type="ECO:0000259" key="4">
    <source>
        <dbReference type="PROSITE" id="PS50949"/>
    </source>
</evidence>
<keyword evidence="6" id="KW-1185">Reference proteome</keyword>
<dbReference type="Gene3D" id="1.10.10.10">
    <property type="entry name" value="Winged helix-like DNA-binding domain superfamily/Winged helix DNA-binding domain"/>
    <property type="match status" value="1"/>
</dbReference>
<comment type="caution">
    <text evidence="5">The sequence shown here is derived from an EMBL/GenBank/DDBJ whole genome shotgun (WGS) entry which is preliminary data.</text>
</comment>
<gene>
    <name evidence="5" type="ORF">RM479_17575</name>
</gene>
<evidence type="ECO:0000313" key="6">
    <source>
        <dbReference type="Proteomes" id="UP001183390"/>
    </source>
</evidence>
<keyword evidence="3" id="KW-0804">Transcription</keyword>
<dbReference type="Gene3D" id="1.20.120.530">
    <property type="entry name" value="GntR ligand-binding domain-like"/>
    <property type="match status" value="1"/>
</dbReference>